<name>A0A562TBQ0_CHIJA</name>
<comment type="similarity">
    <text evidence="1">Belongs to the DinB family.</text>
</comment>
<dbReference type="InterPro" id="IPR034660">
    <property type="entry name" value="DinB/YfiT-like"/>
</dbReference>
<dbReference type="RefSeq" id="WP_244620254.1">
    <property type="nucleotide sequence ID" value="NZ_BAAAFY010000001.1"/>
</dbReference>
<accession>A0A562TBQ0</accession>
<reference evidence="4 5" key="1">
    <citation type="journal article" date="2013" name="Stand. Genomic Sci.">
        <title>Genomic Encyclopedia of Type Strains, Phase I: The one thousand microbial genomes (KMG-I) project.</title>
        <authorList>
            <person name="Kyrpides N.C."/>
            <person name="Woyke T."/>
            <person name="Eisen J.A."/>
            <person name="Garrity G."/>
            <person name="Lilburn T.G."/>
            <person name="Beck B.J."/>
            <person name="Whitman W.B."/>
            <person name="Hugenholtz P."/>
            <person name="Klenk H.P."/>
        </authorList>
    </citation>
    <scope>NUCLEOTIDE SEQUENCE [LARGE SCALE GENOMIC DNA]</scope>
    <source>
        <strain evidence="4 5">DSM 13484</strain>
    </source>
</reference>
<dbReference type="Proteomes" id="UP000316778">
    <property type="component" value="Unassembled WGS sequence"/>
</dbReference>
<dbReference type="AlphaFoldDB" id="A0A562TBQ0"/>
<evidence type="ECO:0000256" key="1">
    <source>
        <dbReference type="ARBA" id="ARBA00008635"/>
    </source>
</evidence>
<dbReference type="GO" id="GO:0046872">
    <property type="term" value="F:metal ion binding"/>
    <property type="evidence" value="ECO:0007669"/>
    <property type="project" value="UniProtKB-KW"/>
</dbReference>
<protein>
    <submittedName>
        <fullName evidence="4">Putative damage-inducible protein DinB</fullName>
    </submittedName>
</protein>
<evidence type="ECO:0000256" key="2">
    <source>
        <dbReference type="ARBA" id="ARBA00022723"/>
    </source>
</evidence>
<dbReference type="EMBL" id="VLLG01000002">
    <property type="protein sequence ID" value="TWI91007.1"/>
    <property type="molecule type" value="Genomic_DNA"/>
</dbReference>
<dbReference type="Gene3D" id="1.20.120.450">
    <property type="entry name" value="dinb family like domain"/>
    <property type="match status" value="1"/>
</dbReference>
<keyword evidence="2 3" id="KW-0479">Metal-binding</keyword>
<evidence type="ECO:0000256" key="3">
    <source>
        <dbReference type="PIRSR" id="PIRSR607837-1"/>
    </source>
</evidence>
<dbReference type="SUPFAM" id="SSF109854">
    <property type="entry name" value="DinB/YfiT-like putative metalloenzymes"/>
    <property type="match status" value="1"/>
</dbReference>
<dbReference type="Pfam" id="PF05163">
    <property type="entry name" value="DinB"/>
    <property type="match status" value="1"/>
</dbReference>
<comment type="caution">
    <text evidence="4">The sequence shown here is derived from an EMBL/GenBank/DDBJ whole genome shotgun (WGS) entry which is preliminary data.</text>
</comment>
<proteinExistence type="inferred from homology"/>
<feature type="binding site" evidence="3">
    <location>
        <position position="49"/>
    </location>
    <ligand>
        <name>a divalent metal cation</name>
        <dbReference type="ChEBI" id="CHEBI:60240"/>
    </ligand>
</feature>
<evidence type="ECO:0000313" key="4">
    <source>
        <dbReference type="EMBL" id="TWI91007.1"/>
    </source>
</evidence>
<gene>
    <name evidence="4" type="ORF">LX66_0368</name>
</gene>
<sequence>MSISIIQTLQKELEQEAQTTRKMLERVPQDKFDWKPHPKSGTLKWLATHVAELPGWVEMTLTTDGLDFAANPYQQEPISSTADLLAYYERTLAQGRASLEKATEEELEKTWTLRNGDQVLLTCTKAEMIRVAYCQTVHHRAQLGVYLRLLDVPIPGSYGPSADEMNF</sequence>
<feature type="binding site" evidence="3">
    <location>
        <position position="139"/>
    </location>
    <ligand>
        <name>a divalent metal cation</name>
        <dbReference type="ChEBI" id="CHEBI:60240"/>
    </ligand>
</feature>
<dbReference type="InterPro" id="IPR007837">
    <property type="entry name" value="DinB"/>
</dbReference>
<keyword evidence="5" id="KW-1185">Reference proteome</keyword>
<evidence type="ECO:0000313" key="5">
    <source>
        <dbReference type="Proteomes" id="UP000316778"/>
    </source>
</evidence>
<organism evidence="4 5">
    <name type="scientific">Chitinophaga japonensis</name>
    <name type="common">Flexibacter japonensis</name>
    <dbReference type="NCBI Taxonomy" id="104662"/>
    <lineage>
        <taxon>Bacteria</taxon>
        <taxon>Pseudomonadati</taxon>
        <taxon>Bacteroidota</taxon>
        <taxon>Chitinophagia</taxon>
        <taxon>Chitinophagales</taxon>
        <taxon>Chitinophagaceae</taxon>
        <taxon>Chitinophaga</taxon>
    </lineage>
</organism>